<keyword evidence="2" id="KW-1185">Reference proteome</keyword>
<dbReference type="AlphaFoldDB" id="A0AAV9XLZ0"/>
<sequence length="326" mass="37729">MKLPNISVVGSSLFLAHIASGQDIRVLNQQQFDALLEVPPVDHLYATMERLLIGWRTTYRIGSDFNRAEDLGEYDREELEEIAHDSGNVVDYSGLHQVYRPVDLAQYPSYDDRANAVVVNIKLLARKIKDAEDSALGAEAQEDMWDFSEEDDDDTVYGRLSTLRWSVEGWYEIEYADAYPDFYNSWERESMRVQRVKVIGHLDDFVNMVAEEGWAENSWHFVDDWIFGGREDTSRQQGYHLNFDSANALVEGINNLGEKLFKLRRELIDEWKDVLELLSPGWTADPLVAQVQEEIAGLVTFWGFYQKIMVEMSRDISEIMWYARSV</sequence>
<dbReference type="EMBL" id="JAVHJO010000004">
    <property type="protein sequence ID" value="KAK6540783.1"/>
    <property type="molecule type" value="Genomic_DNA"/>
</dbReference>
<gene>
    <name evidence="1" type="ORF">TWF694_008173</name>
</gene>
<name>A0AAV9XLZ0_9PEZI</name>
<dbReference type="Proteomes" id="UP001365542">
    <property type="component" value="Unassembled WGS sequence"/>
</dbReference>
<evidence type="ECO:0000313" key="1">
    <source>
        <dbReference type="EMBL" id="KAK6540783.1"/>
    </source>
</evidence>
<evidence type="ECO:0000313" key="2">
    <source>
        <dbReference type="Proteomes" id="UP001365542"/>
    </source>
</evidence>
<accession>A0AAV9XLZ0</accession>
<proteinExistence type="predicted"/>
<organism evidence="1 2">
    <name type="scientific">Orbilia ellipsospora</name>
    <dbReference type="NCBI Taxonomy" id="2528407"/>
    <lineage>
        <taxon>Eukaryota</taxon>
        <taxon>Fungi</taxon>
        <taxon>Dikarya</taxon>
        <taxon>Ascomycota</taxon>
        <taxon>Pezizomycotina</taxon>
        <taxon>Orbiliomycetes</taxon>
        <taxon>Orbiliales</taxon>
        <taxon>Orbiliaceae</taxon>
        <taxon>Orbilia</taxon>
    </lineage>
</organism>
<comment type="caution">
    <text evidence="1">The sequence shown here is derived from an EMBL/GenBank/DDBJ whole genome shotgun (WGS) entry which is preliminary data.</text>
</comment>
<protein>
    <submittedName>
        <fullName evidence="1">Uncharacterized protein</fullName>
    </submittedName>
</protein>
<reference evidence="1 2" key="1">
    <citation type="submission" date="2019-10" db="EMBL/GenBank/DDBJ databases">
        <authorList>
            <person name="Palmer J.M."/>
        </authorList>
    </citation>
    <scope>NUCLEOTIDE SEQUENCE [LARGE SCALE GENOMIC DNA]</scope>
    <source>
        <strain evidence="1 2">TWF694</strain>
    </source>
</reference>